<dbReference type="Pfam" id="PF00027">
    <property type="entry name" value="cNMP_binding"/>
    <property type="match status" value="1"/>
</dbReference>
<dbReference type="EMBL" id="BAZW01000001">
    <property type="protein sequence ID" value="GAO28250.1"/>
    <property type="molecule type" value="Genomic_DNA"/>
</dbReference>
<dbReference type="Proteomes" id="UP000032900">
    <property type="component" value="Unassembled WGS sequence"/>
</dbReference>
<evidence type="ECO:0000313" key="6">
    <source>
        <dbReference type="EMBL" id="GAO28250.1"/>
    </source>
</evidence>
<dbReference type="AlphaFoldDB" id="A0A0E9LTR3"/>
<dbReference type="InterPro" id="IPR000595">
    <property type="entry name" value="cNMP-bd_dom"/>
</dbReference>
<organism evidence="6 7">
    <name type="scientific">Geofilum rubicundum JCM 15548</name>
    <dbReference type="NCBI Taxonomy" id="1236989"/>
    <lineage>
        <taxon>Bacteria</taxon>
        <taxon>Pseudomonadati</taxon>
        <taxon>Bacteroidota</taxon>
        <taxon>Bacteroidia</taxon>
        <taxon>Marinilabiliales</taxon>
        <taxon>Marinilabiliaceae</taxon>
        <taxon>Geofilum</taxon>
    </lineage>
</organism>
<reference evidence="6 7" key="1">
    <citation type="journal article" date="2015" name="Microbes Environ.">
        <title>Distribution and evolution of nitrogen fixation genes in the phylum bacteroidetes.</title>
        <authorList>
            <person name="Inoue J."/>
            <person name="Oshima K."/>
            <person name="Suda W."/>
            <person name="Sakamoto M."/>
            <person name="Iino T."/>
            <person name="Noda S."/>
            <person name="Hongoh Y."/>
            <person name="Hattori M."/>
            <person name="Ohkuma M."/>
        </authorList>
    </citation>
    <scope>NUCLEOTIDE SEQUENCE [LARGE SCALE GENOMIC DNA]</scope>
    <source>
        <strain evidence="6">JCM 15548</strain>
    </source>
</reference>
<evidence type="ECO:0000313" key="7">
    <source>
        <dbReference type="Proteomes" id="UP000032900"/>
    </source>
</evidence>
<dbReference type="SUPFAM" id="SSF46785">
    <property type="entry name" value="Winged helix' DNA-binding domain"/>
    <property type="match status" value="1"/>
</dbReference>
<dbReference type="PROSITE" id="PS51063">
    <property type="entry name" value="HTH_CRP_2"/>
    <property type="match status" value="1"/>
</dbReference>
<keyword evidence="3" id="KW-0804">Transcription</keyword>
<proteinExistence type="predicted"/>
<dbReference type="Pfam" id="PF13545">
    <property type="entry name" value="HTH_Crp_2"/>
    <property type="match status" value="1"/>
</dbReference>
<keyword evidence="7" id="KW-1185">Reference proteome</keyword>
<dbReference type="RefSeq" id="WP_062122089.1">
    <property type="nucleotide sequence ID" value="NZ_BAZW01000001.1"/>
</dbReference>
<dbReference type="GO" id="GO:0003700">
    <property type="term" value="F:DNA-binding transcription factor activity"/>
    <property type="evidence" value="ECO:0007669"/>
    <property type="project" value="TreeGrafter"/>
</dbReference>
<evidence type="ECO:0000256" key="2">
    <source>
        <dbReference type="ARBA" id="ARBA00023125"/>
    </source>
</evidence>
<feature type="domain" description="Cyclic nucleotide-binding" evidence="4">
    <location>
        <begin position="20"/>
        <end position="140"/>
    </location>
</feature>
<dbReference type="PANTHER" id="PTHR24567">
    <property type="entry name" value="CRP FAMILY TRANSCRIPTIONAL REGULATORY PROTEIN"/>
    <property type="match status" value="1"/>
</dbReference>
<dbReference type="SMART" id="SM00419">
    <property type="entry name" value="HTH_CRP"/>
    <property type="match status" value="1"/>
</dbReference>
<dbReference type="InterPro" id="IPR012318">
    <property type="entry name" value="HTH_CRP"/>
</dbReference>
<name>A0A0E9LTR3_9BACT</name>
<protein>
    <submittedName>
        <fullName evidence="6">Transcriptional regulator, Crp/Fnr family</fullName>
    </submittedName>
</protein>
<dbReference type="InterPro" id="IPR036388">
    <property type="entry name" value="WH-like_DNA-bd_sf"/>
</dbReference>
<dbReference type="Gene3D" id="1.10.10.10">
    <property type="entry name" value="Winged helix-like DNA-binding domain superfamily/Winged helix DNA-binding domain"/>
    <property type="match status" value="1"/>
</dbReference>
<dbReference type="SUPFAM" id="SSF51206">
    <property type="entry name" value="cAMP-binding domain-like"/>
    <property type="match status" value="1"/>
</dbReference>
<evidence type="ECO:0000256" key="1">
    <source>
        <dbReference type="ARBA" id="ARBA00023015"/>
    </source>
</evidence>
<evidence type="ECO:0000259" key="4">
    <source>
        <dbReference type="PROSITE" id="PS50042"/>
    </source>
</evidence>
<dbReference type="InterPro" id="IPR036390">
    <property type="entry name" value="WH_DNA-bd_sf"/>
</dbReference>
<keyword evidence="1" id="KW-0805">Transcription regulation</keyword>
<dbReference type="InterPro" id="IPR050397">
    <property type="entry name" value="Env_Response_Regulators"/>
</dbReference>
<dbReference type="CDD" id="cd00038">
    <property type="entry name" value="CAP_ED"/>
    <property type="match status" value="1"/>
</dbReference>
<evidence type="ECO:0000259" key="5">
    <source>
        <dbReference type="PROSITE" id="PS51063"/>
    </source>
</evidence>
<evidence type="ECO:0000256" key="3">
    <source>
        <dbReference type="ARBA" id="ARBA00023163"/>
    </source>
</evidence>
<dbReference type="InterPro" id="IPR018490">
    <property type="entry name" value="cNMP-bd_dom_sf"/>
</dbReference>
<sequence length="235" mass="26485">MATNKKSTVPEPTIKDISIVYSVLSAEERDYLDRNHTVLKYRKNQIIYQEGENPSGLLCLGSGKVKVFTEGVGGRDQIVRLAKAPDFIGYRALFAGGPHIASAVVIEPCIIFHISKEVIEQLMLKNNRLCMNIIKSFASELGFTRFRTVSLTQKHIRGRLAESLMLLRDIYGYDDEEGTLNINLSREDLANFSNMTTSNAIRTLTTFTKEKLIEVEGRVIRILDEESLERISKLG</sequence>
<dbReference type="PROSITE" id="PS50042">
    <property type="entry name" value="CNMP_BINDING_3"/>
    <property type="match status" value="1"/>
</dbReference>
<gene>
    <name evidence="6" type="ORF">JCM15548_1316</name>
</gene>
<feature type="domain" description="HTH crp-type" evidence="5">
    <location>
        <begin position="154"/>
        <end position="226"/>
    </location>
</feature>
<dbReference type="GO" id="GO:0005829">
    <property type="term" value="C:cytosol"/>
    <property type="evidence" value="ECO:0007669"/>
    <property type="project" value="TreeGrafter"/>
</dbReference>
<dbReference type="GO" id="GO:0003677">
    <property type="term" value="F:DNA binding"/>
    <property type="evidence" value="ECO:0007669"/>
    <property type="project" value="UniProtKB-KW"/>
</dbReference>
<dbReference type="Gene3D" id="2.60.120.10">
    <property type="entry name" value="Jelly Rolls"/>
    <property type="match status" value="1"/>
</dbReference>
<dbReference type="STRING" id="1236989.JCM15548_1316"/>
<dbReference type="SMART" id="SM00100">
    <property type="entry name" value="cNMP"/>
    <property type="match status" value="1"/>
</dbReference>
<accession>A0A0E9LTR3</accession>
<dbReference type="InterPro" id="IPR014710">
    <property type="entry name" value="RmlC-like_jellyroll"/>
</dbReference>
<dbReference type="OrthoDB" id="9127033at2"/>
<comment type="caution">
    <text evidence="6">The sequence shown here is derived from an EMBL/GenBank/DDBJ whole genome shotgun (WGS) entry which is preliminary data.</text>
</comment>
<keyword evidence="2" id="KW-0238">DNA-binding</keyword>
<dbReference type="PANTHER" id="PTHR24567:SF74">
    <property type="entry name" value="HTH-TYPE TRANSCRIPTIONAL REGULATOR ARCR"/>
    <property type="match status" value="1"/>
</dbReference>